<evidence type="ECO:0000256" key="1">
    <source>
        <dbReference type="SAM" id="Phobius"/>
    </source>
</evidence>
<proteinExistence type="predicted"/>
<dbReference type="Proteomes" id="UP000641206">
    <property type="component" value="Unassembled WGS sequence"/>
</dbReference>
<keyword evidence="1" id="KW-0472">Membrane</keyword>
<name>A0ABQ2NUY2_9BACI</name>
<gene>
    <name evidence="2" type="ORF">GCM10011346_22530</name>
</gene>
<keyword evidence="3" id="KW-1185">Reference proteome</keyword>
<feature type="transmembrane region" description="Helical" evidence="1">
    <location>
        <begin position="113"/>
        <end position="138"/>
    </location>
</feature>
<accession>A0ABQ2NUY2</accession>
<protein>
    <submittedName>
        <fullName evidence="2">Membrane protein</fullName>
    </submittedName>
</protein>
<keyword evidence="1" id="KW-0812">Transmembrane</keyword>
<dbReference type="EMBL" id="BMLW01000006">
    <property type="protein sequence ID" value="GGP11223.1"/>
    <property type="molecule type" value="Genomic_DNA"/>
</dbReference>
<feature type="transmembrane region" description="Helical" evidence="1">
    <location>
        <begin position="83"/>
        <end position="101"/>
    </location>
</feature>
<dbReference type="InterPro" id="IPR024529">
    <property type="entry name" value="ECF_trnsprt_substrate-spec"/>
</dbReference>
<evidence type="ECO:0000313" key="3">
    <source>
        <dbReference type="Proteomes" id="UP000641206"/>
    </source>
</evidence>
<dbReference type="Pfam" id="PF12822">
    <property type="entry name" value="ECF_trnsprt"/>
    <property type="match status" value="1"/>
</dbReference>
<sequence>MKKEKTGFIGGIKAEFSTMALVLIPICAGINLVGGSIAAALKLPLFFDLIGTVLAAALAGPWVAAMVGLLTNVFLALVSNPIYLPYALVGIIVGLVTGYMIKAGFFKNVWKMIITSLVATAISVVVASSITVFVFGGATGATGSSIITAGLVATMGSIWQGVLTSALINNLIDRGIAFIIAYMVLKKIPKSFVSKYQQPSLE</sequence>
<keyword evidence="1" id="KW-1133">Transmembrane helix</keyword>
<organism evidence="2 3">
    <name type="scientific">Oceanobacillus neutriphilus</name>
    <dbReference type="NCBI Taxonomy" id="531815"/>
    <lineage>
        <taxon>Bacteria</taxon>
        <taxon>Bacillati</taxon>
        <taxon>Bacillota</taxon>
        <taxon>Bacilli</taxon>
        <taxon>Bacillales</taxon>
        <taxon>Bacillaceae</taxon>
        <taxon>Oceanobacillus</taxon>
    </lineage>
</organism>
<dbReference type="RefSeq" id="WP_156986238.1">
    <property type="nucleotide sequence ID" value="NZ_BMLW01000006.1"/>
</dbReference>
<reference evidence="3" key="1">
    <citation type="journal article" date="2019" name="Int. J. Syst. Evol. Microbiol.">
        <title>The Global Catalogue of Microorganisms (GCM) 10K type strain sequencing project: providing services to taxonomists for standard genome sequencing and annotation.</title>
        <authorList>
            <consortium name="The Broad Institute Genomics Platform"/>
            <consortium name="The Broad Institute Genome Sequencing Center for Infectious Disease"/>
            <person name="Wu L."/>
            <person name="Ma J."/>
        </authorList>
    </citation>
    <scope>NUCLEOTIDE SEQUENCE [LARGE SCALE GENOMIC DNA]</scope>
    <source>
        <strain evidence="3">CGMCC 1.7693</strain>
    </source>
</reference>
<dbReference type="Gene3D" id="1.10.1760.20">
    <property type="match status" value="1"/>
</dbReference>
<evidence type="ECO:0000313" key="2">
    <source>
        <dbReference type="EMBL" id="GGP11223.1"/>
    </source>
</evidence>
<feature type="transmembrane region" description="Helical" evidence="1">
    <location>
        <begin position="53"/>
        <end position="77"/>
    </location>
</feature>
<comment type="caution">
    <text evidence="2">The sequence shown here is derived from an EMBL/GenBank/DDBJ whole genome shotgun (WGS) entry which is preliminary data.</text>
</comment>
<feature type="transmembrane region" description="Helical" evidence="1">
    <location>
        <begin position="20"/>
        <end position="41"/>
    </location>
</feature>